<protein>
    <submittedName>
        <fullName evidence="2">Carboxypeptidase-like regulatory domain-containing protein</fullName>
    </submittedName>
</protein>
<sequence length="209" mass="23774">MKKILTILLIAIGFAAHSQTEKPLVQFSGVVYDLDSNSIVPYVSIKNVSNHNNSFASNYKGYFSFVLQEGDTVVFSSIGYKNLELVIPSNLKEHKYTAIIRLKSDNIQLPMVRVFPWASYDEFKKDFLTMKFADDDLEIARKNLSKKSLRELSENIPRDGEEHNAMSFNNLHQALGNKNMVQTNPLLNPFAWGALIKQITEGNKKRSQE</sequence>
<name>A0ABS1BEQ6_9SPHI</name>
<comment type="caution">
    <text evidence="2">The sequence shown here is derived from an EMBL/GenBank/DDBJ whole genome shotgun (WGS) entry which is preliminary data.</text>
</comment>
<dbReference type="Pfam" id="PF13715">
    <property type="entry name" value="CarbopepD_reg_2"/>
    <property type="match status" value="1"/>
</dbReference>
<proteinExistence type="predicted"/>
<dbReference type="SUPFAM" id="SSF49464">
    <property type="entry name" value="Carboxypeptidase regulatory domain-like"/>
    <property type="match status" value="1"/>
</dbReference>
<gene>
    <name evidence="2" type="ORF">I5M32_00105</name>
</gene>
<keyword evidence="3" id="KW-1185">Reference proteome</keyword>
<dbReference type="EMBL" id="JAEHFY010000001">
    <property type="protein sequence ID" value="MBK0381345.1"/>
    <property type="molecule type" value="Genomic_DNA"/>
</dbReference>
<organism evidence="2 3">
    <name type="scientific">Pedobacter segetis</name>
    <dbReference type="NCBI Taxonomy" id="2793069"/>
    <lineage>
        <taxon>Bacteria</taxon>
        <taxon>Pseudomonadati</taxon>
        <taxon>Bacteroidota</taxon>
        <taxon>Sphingobacteriia</taxon>
        <taxon>Sphingobacteriales</taxon>
        <taxon>Sphingobacteriaceae</taxon>
        <taxon>Pedobacter</taxon>
    </lineage>
</organism>
<evidence type="ECO:0000313" key="3">
    <source>
        <dbReference type="Proteomes" id="UP000660024"/>
    </source>
</evidence>
<dbReference type="Proteomes" id="UP000660024">
    <property type="component" value="Unassembled WGS sequence"/>
</dbReference>
<accession>A0ABS1BEQ6</accession>
<keyword evidence="1" id="KW-0732">Signal</keyword>
<feature type="signal peptide" evidence="1">
    <location>
        <begin position="1"/>
        <end position="18"/>
    </location>
</feature>
<feature type="chain" id="PRO_5045283408" evidence="1">
    <location>
        <begin position="19"/>
        <end position="209"/>
    </location>
</feature>
<dbReference type="RefSeq" id="WP_200583627.1">
    <property type="nucleotide sequence ID" value="NZ_JAEHFY010000001.1"/>
</dbReference>
<dbReference type="InterPro" id="IPR008969">
    <property type="entry name" value="CarboxyPept-like_regulatory"/>
</dbReference>
<evidence type="ECO:0000313" key="2">
    <source>
        <dbReference type="EMBL" id="MBK0381345.1"/>
    </source>
</evidence>
<evidence type="ECO:0000256" key="1">
    <source>
        <dbReference type="SAM" id="SignalP"/>
    </source>
</evidence>
<reference evidence="2 3" key="1">
    <citation type="submission" date="2020-12" db="EMBL/GenBank/DDBJ databases">
        <title>Bacterial novel species Pedobacter sp. SD-b isolated from soil.</title>
        <authorList>
            <person name="Jung H.-Y."/>
        </authorList>
    </citation>
    <scope>NUCLEOTIDE SEQUENCE [LARGE SCALE GENOMIC DNA]</scope>
    <source>
        <strain evidence="2 3">SD-b</strain>
    </source>
</reference>